<dbReference type="EMBL" id="GGEC01087984">
    <property type="protein sequence ID" value="MBX68468.1"/>
    <property type="molecule type" value="Transcribed_RNA"/>
</dbReference>
<sequence length="9" mass="1121">MVTWVILIF</sequence>
<accession>A0A2P2QNB7</accession>
<reference evidence="1" key="1">
    <citation type="submission" date="2018-02" db="EMBL/GenBank/DDBJ databases">
        <title>Rhizophora mucronata_Transcriptome.</title>
        <authorList>
            <person name="Meera S.P."/>
            <person name="Sreeshan A."/>
            <person name="Augustine A."/>
        </authorList>
    </citation>
    <scope>NUCLEOTIDE SEQUENCE</scope>
    <source>
        <tissue evidence="1">Leaf</tissue>
    </source>
</reference>
<proteinExistence type="predicted"/>
<organism evidence="1">
    <name type="scientific">Rhizophora mucronata</name>
    <name type="common">Asiatic mangrove</name>
    <dbReference type="NCBI Taxonomy" id="61149"/>
    <lineage>
        <taxon>Eukaryota</taxon>
        <taxon>Viridiplantae</taxon>
        <taxon>Streptophyta</taxon>
        <taxon>Embryophyta</taxon>
        <taxon>Tracheophyta</taxon>
        <taxon>Spermatophyta</taxon>
        <taxon>Magnoliopsida</taxon>
        <taxon>eudicotyledons</taxon>
        <taxon>Gunneridae</taxon>
        <taxon>Pentapetalae</taxon>
        <taxon>rosids</taxon>
        <taxon>fabids</taxon>
        <taxon>Malpighiales</taxon>
        <taxon>Rhizophoraceae</taxon>
        <taxon>Rhizophora</taxon>
    </lineage>
</organism>
<name>A0A2P2QNB7_RHIMU</name>
<evidence type="ECO:0000313" key="1">
    <source>
        <dbReference type="EMBL" id="MBX68468.1"/>
    </source>
</evidence>
<protein>
    <submittedName>
        <fullName evidence="1">Uncharacterized protein</fullName>
    </submittedName>
</protein>